<evidence type="ECO:0000256" key="10">
    <source>
        <dbReference type="ARBA" id="ARBA00023136"/>
    </source>
</evidence>
<keyword evidence="3" id="KW-0597">Phosphoprotein</keyword>
<feature type="domain" description="C2" evidence="13">
    <location>
        <begin position="426"/>
        <end position="547"/>
    </location>
</feature>
<dbReference type="CDD" id="cd21678">
    <property type="entry name" value="SMP_TCB"/>
    <property type="match status" value="1"/>
</dbReference>
<dbReference type="PANTHER" id="PTHR46980:SF2">
    <property type="entry name" value="TRICALBIN-1-RELATED"/>
    <property type="match status" value="1"/>
</dbReference>
<dbReference type="InterPro" id="IPR017147">
    <property type="entry name" value="Tricalbin"/>
</dbReference>
<dbReference type="Pfam" id="PF25669">
    <property type="entry name" value="SMP_MUG190-like"/>
    <property type="match status" value="2"/>
</dbReference>
<evidence type="ECO:0000313" key="16">
    <source>
        <dbReference type="Proteomes" id="UP000027265"/>
    </source>
</evidence>
<dbReference type="InterPro" id="IPR037762">
    <property type="entry name" value="C2C_Tricalbin"/>
</dbReference>
<dbReference type="EMBL" id="KL197727">
    <property type="protein sequence ID" value="KDQ54885.1"/>
    <property type="molecule type" value="Genomic_DNA"/>
</dbReference>
<evidence type="ECO:0000313" key="15">
    <source>
        <dbReference type="EMBL" id="KDQ54885.1"/>
    </source>
</evidence>
<dbReference type="InterPro" id="IPR037765">
    <property type="entry name" value="C2B_Tricalbin"/>
</dbReference>
<dbReference type="InterPro" id="IPR031468">
    <property type="entry name" value="SMP_LBD"/>
</dbReference>
<dbReference type="PROSITE" id="PS50004">
    <property type="entry name" value="C2"/>
    <property type="match status" value="5"/>
</dbReference>
<keyword evidence="2" id="KW-0813">Transport</keyword>
<dbReference type="FunCoup" id="A0A067PM12">
    <property type="interactions" value="23"/>
</dbReference>
<dbReference type="STRING" id="933084.A0A067PM12"/>
<evidence type="ECO:0008006" key="17">
    <source>
        <dbReference type="Google" id="ProtNLM"/>
    </source>
</evidence>
<feature type="compositionally biased region" description="Basic and acidic residues" evidence="11">
    <location>
        <begin position="50"/>
        <end position="64"/>
    </location>
</feature>
<dbReference type="Pfam" id="PF00168">
    <property type="entry name" value="C2"/>
    <property type="match status" value="5"/>
</dbReference>
<dbReference type="GO" id="GO:0061817">
    <property type="term" value="P:endoplasmic reticulum-plasma membrane tethering"/>
    <property type="evidence" value="ECO:0007669"/>
    <property type="project" value="InterPro"/>
</dbReference>
<evidence type="ECO:0000256" key="6">
    <source>
        <dbReference type="ARBA" id="ARBA00022824"/>
    </source>
</evidence>
<dbReference type="InterPro" id="IPR056910">
    <property type="entry name" value="TCB1-3_C2"/>
</dbReference>
<feature type="domain" description="SMP-LTD" evidence="14">
    <location>
        <begin position="225"/>
        <end position="430"/>
    </location>
</feature>
<keyword evidence="6" id="KW-0256">Endoplasmic reticulum</keyword>
<proteinExistence type="predicted"/>
<feature type="compositionally biased region" description="Low complexity" evidence="11">
    <location>
        <begin position="932"/>
        <end position="958"/>
    </location>
</feature>
<feature type="region of interest" description="Disordered" evidence="11">
    <location>
        <begin position="1"/>
        <end position="115"/>
    </location>
</feature>
<keyword evidence="10 12" id="KW-0472">Membrane</keyword>
<dbReference type="GO" id="GO:0071944">
    <property type="term" value="C:cell periphery"/>
    <property type="evidence" value="ECO:0007669"/>
    <property type="project" value="UniProtKB-ARBA"/>
</dbReference>
<evidence type="ECO:0000256" key="12">
    <source>
        <dbReference type="SAM" id="Phobius"/>
    </source>
</evidence>
<keyword evidence="7 12" id="KW-1133">Transmembrane helix</keyword>
<dbReference type="InterPro" id="IPR052455">
    <property type="entry name" value="Tricalbin_domain"/>
</dbReference>
<keyword evidence="16" id="KW-1185">Reference proteome</keyword>
<feature type="compositionally biased region" description="Basic residues" evidence="11">
    <location>
        <begin position="1507"/>
        <end position="1516"/>
    </location>
</feature>
<dbReference type="SUPFAM" id="SSF49562">
    <property type="entry name" value="C2 domain (Calcium/lipid-binding domain, CaLB)"/>
    <property type="match status" value="5"/>
</dbReference>
<evidence type="ECO:0000256" key="2">
    <source>
        <dbReference type="ARBA" id="ARBA00022448"/>
    </source>
</evidence>
<evidence type="ECO:0000256" key="5">
    <source>
        <dbReference type="ARBA" id="ARBA00022737"/>
    </source>
</evidence>
<dbReference type="PANTHER" id="PTHR46980">
    <property type="entry name" value="TRICALBIN-1-RELATED"/>
    <property type="match status" value="1"/>
</dbReference>
<feature type="compositionally biased region" description="Low complexity" evidence="11">
    <location>
        <begin position="1490"/>
        <end position="1506"/>
    </location>
</feature>
<sequence length="1516" mass="165769">MASNGLAPPSQEAQAQVNGIVQRDAAQGSVPVHTFDPNSTPQEKAAAAGKARDQLKPISQKDPKATAGGQEVAIDTGTTMVTPTITIEDVDKDPDPTTTSTQPQPALPGGLPQSQTPVVPGWYKVGWRAVGGVDVPQLAEGEEKDKTVLDAFLSEQFYGEWYHNAGLIVVAVLVTHFMTRFNFGWGWLFIVLAFCSTYYTTSVSRFRRRARDDIQRELVKTTTTVEESAEWLNNFLDRFWQIYEPVLSATIIASVDQILSANTPAFLDSLRLTTFTLGSKAPRIDKVHTWPKTADDVVQMDWAVSFTPHDESDMTKRQIKTKVNPKIVLSIRVGKGLATASIPVLLEDITFSGLMRIKMKLMTNFPHVQIVDICFLEKPVIEYALKPIGGDTFGLDIAGIPGLSEFIREMTHSTLQPMMYFPNVFTLNLEQMLSGVPLDAAIGVLQITVHSARGIKGTKLGGGTPDPYVTLSYNNRAQLAKTKYKHNTYNPTWNETKFLLVNTLGEQLTFNVFDYNEHRKDAEMGAATFDLSKLQDDAIMEGVEAPILKDGKDRGSLRFDVSFYPVLKSEAPDGGDLPDTDVGIVRITLHQAKELDTSKSMTKDLNPFAKVFLGDNPKSIFATPKFKHTLSPVWESATEFLCSEKKSSVITIKVIDDRDFMADPVVGYLSIRLADLLEAKKDAGKDWWPLSGCKSGKLRMSADWKPLNMAGSLHGAGSYVPPIGVVRLWLQKATDVKNVEAALGGKSDPYVRVQLNNVTLARTEVINNNLNPVWDQIIYVPVHSLKEVLLLECMDYQNLTKDRSLGSVDLRIADLAISSTANPPYSYESTGKREVADPIRLDRGNAFKGQLHYVAEFIPSLPVQGVKFDATPNEMQKRVENDADSGDDDGSIASDKSSDKEASEDVGERIPQGVTVSAPLGAEPKPSHAKNAKSTDTTNTTETTDTTHTADSAKTAATQSTAPANGKEPNGKAAAPETVVKMSKEELLKEQSGIIVFNVISGTLAKKGRLEVLLDEGYWPSFSTARSRSTHAQWDHVGEGFVKELDFSRVWLRLNEANEWEKDDVVAEWKGDAKKFLEQTLDGPTKFTLMDENERSTSVVEIEARYVPVHVTLEPRESVNNQGVLQVTLIDGYDIQGVDRGGKSDPFAVFTLNGQRAWKSQTKKKTLTPEWNETFSLQVPSRVGADFKLEVFDWNQIEQAKLLGTGKIELADVEPFVGVERAIPLTSDKHGEKGVVRVRLNFQPEIIAKTRKNTSTFSSAGRAMTQIGHMPVGAGKGVISGVRGVFAKDHGKGNGNGNGHGTIAEEPSLGTAPGQSSEPVGPVAGVDGAPATGVSTFPSNASMASLDSNKNEPGTLRVTIIDAKDLHSPGDTPKPYATIRVGDKEQKTKHTAKTISPEWNESFVFSAGPTTAKLYIWVHDHKTLGKDKLIASGEVDIWRHIQPTGQTAAEVKSELREGGLLRLRIEYDSEAMPTSSSRKSIAPSQGEANRASSFASPSFTSPSRFSIRSKRPGSDE</sequence>
<dbReference type="InterPro" id="IPR037761">
    <property type="entry name" value="C2A_Tricalbin"/>
</dbReference>
<dbReference type="OrthoDB" id="1029639at2759"/>
<protein>
    <recommendedName>
        <fullName evidence="17">Tricalbin</fullName>
    </recommendedName>
</protein>
<feature type="region of interest" description="Disordered" evidence="11">
    <location>
        <begin position="1289"/>
        <end position="1318"/>
    </location>
</feature>
<keyword evidence="8" id="KW-0445">Lipid transport</keyword>
<feature type="compositionally biased region" description="Low complexity" evidence="11">
    <location>
        <begin position="96"/>
        <end position="115"/>
    </location>
</feature>
<accession>A0A067PM12</accession>
<dbReference type="GO" id="GO:0005789">
    <property type="term" value="C:endoplasmic reticulum membrane"/>
    <property type="evidence" value="ECO:0007669"/>
    <property type="project" value="UniProtKB-SubCell"/>
</dbReference>
<evidence type="ECO:0000259" key="14">
    <source>
        <dbReference type="PROSITE" id="PS51847"/>
    </source>
</evidence>
<evidence type="ECO:0000256" key="11">
    <source>
        <dbReference type="SAM" id="MobiDB-lite"/>
    </source>
</evidence>
<dbReference type="Pfam" id="PF24920">
    <property type="entry name" value="C2_TCB1"/>
    <property type="match status" value="1"/>
</dbReference>
<dbReference type="HOGENOM" id="CLU_001661_1_0_1"/>
<feature type="compositionally biased region" description="Low complexity" evidence="11">
    <location>
        <begin position="74"/>
        <end position="87"/>
    </location>
</feature>
<keyword evidence="4 12" id="KW-0812">Transmembrane</keyword>
<dbReference type="PIRSF" id="PIRSF037232">
    <property type="entry name" value="Tricalbin"/>
    <property type="match status" value="1"/>
</dbReference>
<evidence type="ECO:0000256" key="3">
    <source>
        <dbReference type="ARBA" id="ARBA00022553"/>
    </source>
</evidence>
<feature type="transmembrane region" description="Helical" evidence="12">
    <location>
        <begin position="161"/>
        <end position="178"/>
    </location>
</feature>
<evidence type="ECO:0000256" key="7">
    <source>
        <dbReference type="ARBA" id="ARBA00022989"/>
    </source>
</evidence>
<feature type="compositionally biased region" description="Basic and acidic residues" evidence="11">
    <location>
        <begin position="896"/>
        <end position="908"/>
    </location>
</feature>
<organism evidence="15 16">
    <name type="scientific">Jaapia argillacea MUCL 33604</name>
    <dbReference type="NCBI Taxonomy" id="933084"/>
    <lineage>
        <taxon>Eukaryota</taxon>
        <taxon>Fungi</taxon>
        <taxon>Dikarya</taxon>
        <taxon>Basidiomycota</taxon>
        <taxon>Agaricomycotina</taxon>
        <taxon>Agaricomycetes</taxon>
        <taxon>Agaricomycetidae</taxon>
        <taxon>Jaapiales</taxon>
        <taxon>Jaapiaceae</taxon>
        <taxon>Jaapia</taxon>
    </lineage>
</organism>
<reference evidence="16" key="1">
    <citation type="journal article" date="2014" name="Proc. Natl. Acad. Sci. U.S.A.">
        <title>Extensive sampling of basidiomycete genomes demonstrates inadequacy of the white-rot/brown-rot paradigm for wood decay fungi.</title>
        <authorList>
            <person name="Riley R."/>
            <person name="Salamov A.A."/>
            <person name="Brown D.W."/>
            <person name="Nagy L.G."/>
            <person name="Floudas D."/>
            <person name="Held B.W."/>
            <person name="Levasseur A."/>
            <person name="Lombard V."/>
            <person name="Morin E."/>
            <person name="Otillar R."/>
            <person name="Lindquist E.A."/>
            <person name="Sun H."/>
            <person name="LaButti K.M."/>
            <person name="Schmutz J."/>
            <person name="Jabbour D."/>
            <person name="Luo H."/>
            <person name="Baker S.E."/>
            <person name="Pisabarro A.G."/>
            <person name="Walton J.D."/>
            <person name="Blanchette R.A."/>
            <person name="Henrissat B."/>
            <person name="Martin F."/>
            <person name="Cullen D."/>
            <person name="Hibbett D.S."/>
            <person name="Grigoriev I.V."/>
        </authorList>
    </citation>
    <scope>NUCLEOTIDE SEQUENCE [LARGE SCALE GENOMIC DNA]</scope>
    <source>
        <strain evidence="16">MUCL 33604</strain>
    </source>
</reference>
<dbReference type="CDD" id="cd00030">
    <property type="entry name" value="C2"/>
    <property type="match status" value="1"/>
</dbReference>
<feature type="domain" description="C2" evidence="13">
    <location>
        <begin position="1338"/>
        <end position="1451"/>
    </location>
</feature>
<dbReference type="CDD" id="cd04045">
    <property type="entry name" value="C2C_Tricalbin-like"/>
    <property type="match status" value="1"/>
</dbReference>
<feature type="region of interest" description="Disordered" evidence="11">
    <location>
        <begin position="1470"/>
        <end position="1516"/>
    </location>
</feature>
<dbReference type="GO" id="GO:0008289">
    <property type="term" value="F:lipid binding"/>
    <property type="evidence" value="ECO:0007669"/>
    <property type="project" value="UniProtKB-KW"/>
</dbReference>
<keyword evidence="9" id="KW-0446">Lipid-binding</keyword>
<dbReference type="CDD" id="cd04052">
    <property type="entry name" value="C2B_Tricalbin-like"/>
    <property type="match status" value="1"/>
</dbReference>
<dbReference type="CDD" id="cd04044">
    <property type="entry name" value="C2A_Tricalbin-like"/>
    <property type="match status" value="1"/>
</dbReference>
<feature type="domain" description="C2" evidence="13">
    <location>
        <begin position="568"/>
        <end position="689"/>
    </location>
</feature>
<keyword evidence="5" id="KW-0677">Repeat</keyword>
<dbReference type="GO" id="GO:0006869">
    <property type="term" value="P:lipid transport"/>
    <property type="evidence" value="ECO:0007669"/>
    <property type="project" value="UniProtKB-KW"/>
</dbReference>
<gene>
    <name evidence="15" type="ORF">JAAARDRAFT_37997</name>
</gene>
<evidence type="ECO:0000256" key="1">
    <source>
        <dbReference type="ARBA" id="ARBA00004586"/>
    </source>
</evidence>
<feature type="region of interest" description="Disordered" evidence="11">
    <location>
        <begin position="878"/>
        <end position="976"/>
    </location>
</feature>
<dbReference type="InterPro" id="IPR035892">
    <property type="entry name" value="C2_domain_sf"/>
</dbReference>
<dbReference type="Gene3D" id="2.60.40.150">
    <property type="entry name" value="C2 domain"/>
    <property type="match status" value="5"/>
</dbReference>
<name>A0A067PM12_9AGAM</name>
<dbReference type="PROSITE" id="PS51847">
    <property type="entry name" value="SMP"/>
    <property type="match status" value="1"/>
</dbReference>
<dbReference type="InterPro" id="IPR037756">
    <property type="entry name" value="C2D_Tricalbin"/>
</dbReference>
<comment type="subcellular location">
    <subcellularLocation>
        <location evidence="1">Endoplasmic reticulum membrane</location>
    </subcellularLocation>
</comment>
<feature type="domain" description="C2" evidence="13">
    <location>
        <begin position="694"/>
        <end position="825"/>
    </location>
</feature>
<dbReference type="InParanoid" id="A0A067PM12"/>
<dbReference type="SMART" id="SM00239">
    <property type="entry name" value="C2"/>
    <property type="match status" value="5"/>
</dbReference>
<evidence type="ECO:0000259" key="13">
    <source>
        <dbReference type="PROSITE" id="PS50004"/>
    </source>
</evidence>
<dbReference type="Proteomes" id="UP000027265">
    <property type="component" value="Unassembled WGS sequence"/>
</dbReference>
<feature type="domain" description="C2" evidence="13">
    <location>
        <begin position="1105"/>
        <end position="1227"/>
    </location>
</feature>
<evidence type="ECO:0000256" key="4">
    <source>
        <dbReference type="ARBA" id="ARBA00022692"/>
    </source>
</evidence>
<feature type="compositionally biased region" description="Polar residues" evidence="11">
    <location>
        <begin position="1472"/>
        <end position="1487"/>
    </location>
</feature>
<dbReference type="CDD" id="cd04040">
    <property type="entry name" value="C2D_Tricalbin-like"/>
    <property type="match status" value="1"/>
</dbReference>
<dbReference type="InterPro" id="IPR000008">
    <property type="entry name" value="C2_dom"/>
</dbReference>
<feature type="transmembrane region" description="Helical" evidence="12">
    <location>
        <begin position="184"/>
        <end position="201"/>
    </location>
</feature>
<evidence type="ECO:0000256" key="9">
    <source>
        <dbReference type="ARBA" id="ARBA00023121"/>
    </source>
</evidence>
<evidence type="ECO:0000256" key="8">
    <source>
        <dbReference type="ARBA" id="ARBA00023055"/>
    </source>
</evidence>